<evidence type="ECO:0000313" key="1">
    <source>
        <dbReference type="EMBL" id="CAG9709528.1"/>
    </source>
</evidence>
<evidence type="ECO:0000313" key="4">
    <source>
        <dbReference type="Proteomes" id="UP000220840"/>
    </source>
</evidence>
<dbReference type="Proteomes" id="UP000220840">
    <property type="component" value="Unassembled WGS sequence"/>
</dbReference>
<dbReference type="STRING" id="137838.GCA_001458595_01697"/>
<dbReference type="RefSeq" id="WP_083498756.1">
    <property type="nucleotide sequence ID" value="NZ_CAKJVE010000004.1"/>
</dbReference>
<organism evidence="3 4">
    <name type="scientific">Clostridium neonatale</name>
    <dbReference type="NCBI Taxonomy" id="137838"/>
    <lineage>
        <taxon>Bacteria</taxon>
        <taxon>Bacillati</taxon>
        <taxon>Bacillota</taxon>
        <taxon>Clostridia</taxon>
        <taxon>Eubacteriales</taxon>
        <taxon>Clostridiaceae</taxon>
        <taxon>Clostridium</taxon>
    </lineage>
</organism>
<dbReference type="EMBL" id="CAMTCP010000044">
    <property type="protein sequence ID" value="CAI3543053.1"/>
    <property type="molecule type" value="Genomic_DNA"/>
</dbReference>
<dbReference type="EMBL" id="CAKJVE010000004">
    <property type="protein sequence ID" value="CAG9709528.1"/>
    <property type="molecule type" value="Genomic_DNA"/>
</dbReference>
<reference evidence="1" key="2">
    <citation type="submission" date="2021-10" db="EMBL/GenBank/DDBJ databases">
        <authorList>
            <person name="Mesa V."/>
        </authorList>
    </citation>
    <scope>NUCLEOTIDE SEQUENCE</scope>
    <source>
        <strain evidence="1">CC3_PB</strain>
    </source>
</reference>
<evidence type="ECO:0000313" key="2">
    <source>
        <dbReference type="EMBL" id="CAI3543053.1"/>
    </source>
</evidence>
<sequence>MIRKVLLKTASDVCKKMAYEVSASACIWGTYQPKEPKCLKKIKKD</sequence>
<dbReference type="InterPro" id="IPR009229">
    <property type="entry name" value="AgrD"/>
</dbReference>
<dbReference type="Proteomes" id="UP000789738">
    <property type="component" value="Unassembled WGS sequence"/>
</dbReference>
<accession>A0A2A7MH00</accession>
<dbReference type="OrthoDB" id="1809626at2"/>
<dbReference type="AlphaFoldDB" id="A0A2A7MH00"/>
<dbReference type="Proteomes" id="UP001189143">
    <property type="component" value="Unassembled WGS sequence"/>
</dbReference>
<protein>
    <submittedName>
        <fullName evidence="1">Autoinducer prepeptide</fullName>
    </submittedName>
    <submittedName>
        <fullName evidence="3">Cyclic lactone autoinducer peptide</fullName>
    </submittedName>
</protein>
<name>A0A2A7MH00_9CLOT</name>
<evidence type="ECO:0000313" key="3">
    <source>
        <dbReference type="EMBL" id="PEG30388.1"/>
    </source>
</evidence>
<dbReference type="EMBL" id="PDCJ01000001">
    <property type="protein sequence ID" value="PEG30388.1"/>
    <property type="molecule type" value="Genomic_DNA"/>
</dbReference>
<comment type="caution">
    <text evidence="3">The sequence shown here is derived from an EMBL/GenBank/DDBJ whole genome shotgun (WGS) entry which is preliminary data.</text>
</comment>
<reference evidence="3 4" key="1">
    <citation type="submission" date="2017-10" db="EMBL/GenBank/DDBJ databases">
        <title>Effective Description of Clostridium neonatale sp. nov. linked to necrotizing enterocolitis in neonates and a clarification of species assignable to the genus Clostridium (Prazmowski 1880) emend. Lawson and Rainey 2016.</title>
        <authorList>
            <person name="Bernard K."/>
            <person name="Burdz T."/>
            <person name="Wiebe D."/>
            <person name="Balcewich B."/>
            <person name="Alfa M."/>
            <person name="Bernier A.-M."/>
        </authorList>
    </citation>
    <scope>NUCLEOTIDE SEQUENCE [LARGE SCALE GENOMIC DNA]</scope>
    <source>
        <strain evidence="3 4">LCDC99A005</strain>
    </source>
</reference>
<dbReference type="NCBIfam" id="TIGR04223">
    <property type="entry name" value="quorum_AgrD"/>
    <property type="match status" value="1"/>
</dbReference>
<keyword evidence="4" id="KW-1185">Reference proteome</keyword>
<reference evidence="2" key="3">
    <citation type="submission" date="2022-10" db="EMBL/GenBank/DDBJ databases">
        <authorList>
            <person name="Aires J."/>
            <person name="Mesa V."/>
        </authorList>
    </citation>
    <scope>NUCLEOTIDE SEQUENCE</scope>
    <source>
        <strain evidence="2">Clostridium neonatale JD116</strain>
    </source>
</reference>
<gene>
    <name evidence="1" type="primary">argD</name>
    <name evidence="2" type="ORF">CNEO2_130047</name>
    <name evidence="1" type="ORF">CNEO_44228</name>
    <name evidence="3" type="ORF">CQ394_01280</name>
</gene>
<proteinExistence type="predicted"/>